<dbReference type="GO" id="GO:0004527">
    <property type="term" value="F:exonuclease activity"/>
    <property type="evidence" value="ECO:0007669"/>
    <property type="project" value="UniProtKB-KW"/>
</dbReference>
<accession>A0A840V3R0</accession>
<evidence type="ECO:0000313" key="1">
    <source>
        <dbReference type="EMBL" id="MBB5348379.1"/>
    </source>
</evidence>
<evidence type="ECO:0000313" key="2">
    <source>
        <dbReference type="Proteomes" id="UP000539642"/>
    </source>
</evidence>
<gene>
    <name evidence="1" type="ORF">HNQ81_002114</name>
</gene>
<dbReference type="InterPro" id="IPR011604">
    <property type="entry name" value="PDDEXK-like_dom_sf"/>
</dbReference>
<dbReference type="Gene3D" id="3.90.320.10">
    <property type="match status" value="1"/>
</dbReference>
<proteinExistence type="predicted"/>
<comment type="caution">
    <text evidence="1">The sequence shown here is derived from an EMBL/GenBank/DDBJ whole genome shotgun (WGS) entry which is preliminary data.</text>
</comment>
<protein>
    <submittedName>
        <fullName evidence="1">CRISPR-associated exonuclease Cas4</fullName>
        <ecNumber evidence="1">3.1.12.1</ecNumber>
    </submittedName>
</protein>
<dbReference type="EC" id="3.1.12.1" evidence="1"/>
<reference evidence="1 2" key="1">
    <citation type="submission" date="2020-08" db="EMBL/GenBank/DDBJ databases">
        <title>Genomic Encyclopedia of Type Strains, Phase IV (KMG-IV): sequencing the most valuable type-strain genomes for metagenomic binning, comparative biology and taxonomic classification.</title>
        <authorList>
            <person name="Goeker M."/>
        </authorList>
    </citation>
    <scope>NUCLEOTIDE SEQUENCE [LARGE SCALE GENOMIC DNA]</scope>
    <source>
        <strain evidence="1 2">DSM 28570</strain>
    </source>
</reference>
<keyword evidence="1" id="KW-0269">Exonuclease</keyword>
<dbReference type="RefSeq" id="WP_183351059.1">
    <property type="nucleotide sequence ID" value="NZ_JACHEO010000011.1"/>
</dbReference>
<keyword evidence="1" id="KW-0540">Nuclease</keyword>
<dbReference type="Proteomes" id="UP000539642">
    <property type="component" value="Unassembled WGS sequence"/>
</dbReference>
<name>A0A840V3R0_9BACT</name>
<organism evidence="1 2">
    <name type="scientific">Desulfoprunum benzoelyticum</name>
    <dbReference type="NCBI Taxonomy" id="1506996"/>
    <lineage>
        <taxon>Bacteria</taxon>
        <taxon>Pseudomonadati</taxon>
        <taxon>Thermodesulfobacteriota</taxon>
        <taxon>Desulfobulbia</taxon>
        <taxon>Desulfobulbales</taxon>
        <taxon>Desulfobulbaceae</taxon>
        <taxon>Desulfoprunum</taxon>
    </lineage>
</organism>
<dbReference type="EMBL" id="JACHEO010000011">
    <property type="protein sequence ID" value="MBB5348379.1"/>
    <property type="molecule type" value="Genomic_DNA"/>
</dbReference>
<keyword evidence="2" id="KW-1185">Reference proteome</keyword>
<dbReference type="AlphaFoldDB" id="A0A840V3R0"/>
<keyword evidence="1" id="KW-0378">Hydrolase</keyword>
<sequence length="324" mass="36161">MDIKTTLLTSLRKLAKQHTEETLGDRSNYLGASDIGYCPRKVILEKINPTEHDLATLLRFERGHMAEEIVANAFAAAGYTNFERQVEVAVDGNVPITAHIDFVFTSEIHKIKSVLETKSTSNIPDDPYGSWESQLYIQMGALAKKFPDYTIRGAFIALDLANGEAEFFNGYSPQKTIFAGLLKKAEALWADYQAILCGKEVELDTDPGPLCGFCNHLTSCPRFEAEEVPHLAASVNELRELQANEKKFKDKVNPCKQKIFAIVQKRGSIKSGGCVLRAATRTRKHLVTSRLDHFLRDHGSSIDEFQEDRSFSFLEIKKANTASA</sequence>